<evidence type="ECO:0000313" key="1">
    <source>
        <dbReference type="EMBL" id="GJN22584.1"/>
    </source>
</evidence>
<reference evidence="1" key="1">
    <citation type="journal article" date="2018" name="DNA Res.">
        <title>Multiple hybrid de novo genome assembly of finger millet, an orphan allotetraploid crop.</title>
        <authorList>
            <person name="Hatakeyama M."/>
            <person name="Aluri S."/>
            <person name="Balachadran M.T."/>
            <person name="Sivarajan S.R."/>
            <person name="Patrignani A."/>
            <person name="Gruter S."/>
            <person name="Poveda L."/>
            <person name="Shimizu-Inatsugi R."/>
            <person name="Baeten J."/>
            <person name="Francoijs K.J."/>
            <person name="Nataraja K.N."/>
            <person name="Reddy Y.A.N."/>
            <person name="Phadnis S."/>
            <person name="Ravikumar R.L."/>
            <person name="Schlapbach R."/>
            <person name="Sreeman S.M."/>
            <person name="Shimizu K.K."/>
        </authorList>
    </citation>
    <scope>NUCLEOTIDE SEQUENCE</scope>
</reference>
<dbReference type="PANTHER" id="PTHR45958">
    <property type="entry name" value="RING-TYPE E3 UBIQUITIN TRANSFERASE"/>
    <property type="match status" value="1"/>
</dbReference>
<dbReference type="PANTHER" id="PTHR45958:SF3">
    <property type="entry name" value="U-BOX DOMAIN-CONTAINING PROTEIN 24"/>
    <property type="match status" value="1"/>
</dbReference>
<protein>
    <submittedName>
        <fullName evidence="1">Uncharacterized protein</fullName>
    </submittedName>
</protein>
<organism evidence="1 2">
    <name type="scientific">Eleusine coracana subsp. coracana</name>
    <dbReference type="NCBI Taxonomy" id="191504"/>
    <lineage>
        <taxon>Eukaryota</taxon>
        <taxon>Viridiplantae</taxon>
        <taxon>Streptophyta</taxon>
        <taxon>Embryophyta</taxon>
        <taxon>Tracheophyta</taxon>
        <taxon>Spermatophyta</taxon>
        <taxon>Magnoliopsida</taxon>
        <taxon>Liliopsida</taxon>
        <taxon>Poales</taxon>
        <taxon>Poaceae</taxon>
        <taxon>PACMAD clade</taxon>
        <taxon>Chloridoideae</taxon>
        <taxon>Cynodonteae</taxon>
        <taxon>Eleusininae</taxon>
        <taxon>Eleusine</taxon>
    </lineage>
</organism>
<dbReference type="InterPro" id="IPR011989">
    <property type="entry name" value="ARM-like"/>
</dbReference>
<sequence>MAAREATLKAMREISSNESSARILLEAGILPPLVKGLFSVGAGPPADAAKGGGGGDPGKPGVVVVIELCGGRAEYAGVGGAPRPPWPTWCPPSGAPAPTISLIQFVEAAHREIRLESLKLLRNVSPYMGAELADALGLGGSTGQLGTLLSIAAASGGSSFVTEEQAAALGLLGDLPERDWNLTRQLLDLGAFRALASKLAELRRGTIRGNRHVAPFTEGAVKVLYRVTCALQPHQEDDYVEFAREAGLAPLFVELLLQQHEQQRPGRGAALLGHGAGEHVASVQEAHGPRRRARRRGRSGRALWIGDAVDNATEGVLVLGEADGLCPVVDVLVANRTEALQRRAVWAVERILRVDDIALEVAADQTVASALVEAYRNGDGRTRQTAERALRHLDRLPNFSSAFHSSTATKGQQQ</sequence>
<dbReference type="SUPFAM" id="SSF48371">
    <property type="entry name" value="ARM repeat"/>
    <property type="match status" value="1"/>
</dbReference>
<reference evidence="1" key="2">
    <citation type="submission" date="2021-12" db="EMBL/GenBank/DDBJ databases">
        <title>Resequencing data analysis of finger millet.</title>
        <authorList>
            <person name="Hatakeyama M."/>
            <person name="Aluri S."/>
            <person name="Balachadran M.T."/>
            <person name="Sivarajan S.R."/>
            <person name="Poveda L."/>
            <person name="Shimizu-Inatsugi R."/>
            <person name="Schlapbach R."/>
            <person name="Sreeman S.M."/>
            <person name="Shimizu K.K."/>
        </authorList>
    </citation>
    <scope>NUCLEOTIDE SEQUENCE</scope>
</reference>
<keyword evidence="2" id="KW-1185">Reference proteome</keyword>
<name>A0AAV5EHD6_ELECO</name>
<gene>
    <name evidence="1" type="primary">gb10164</name>
    <name evidence="1" type="ORF">PR202_gb10164</name>
</gene>
<dbReference type="InterPro" id="IPR016024">
    <property type="entry name" value="ARM-type_fold"/>
</dbReference>
<accession>A0AAV5EHD6</accession>
<dbReference type="EMBL" id="BQKI01000075">
    <property type="protein sequence ID" value="GJN22584.1"/>
    <property type="molecule type" value="Genomic_DNA"/>
</dbReference>
<evidence type="ECO:0000313" key="2">
    <source>
        <dbReference type="Proteomes" id="UP001054889"/>
    </source>
</evidence>
<dbReference type="AlphaFoldDB" id="A0AAV5EHD6"/>
<proteinExistence type="predicted"/>
<dbReference type="Gene3D" id="1.25.10.10">
    <property type="entry name" value="Leucine-rich Repeat Variant"/>
    <property type="match status" value="1"/>
</dbReference>
<dbReference type="Proteomes" id="UP001054889">
    <property type="component" value="Unassembled WGS sequence"/>
</dbReference>
<comment type="caution">
    <text evidence="1">The sequence shown here is derived from an EMBL/GenBank/DDBJ whole genome shotgun (WGS) entry which is preliminary data.</text>
</comment>
<dbReference type="InterPro" id="IPR052608">
    <property type="entry name" value="U-box_domain_protein"/>
</dbReference>